<reference evidence="2" key="1">
    <citation type="submission" date="2019-08" db="EMBL/GenBank/DDBJ databases">
        <authorList>
            <person name="Kucharzyk K."/>
            <person name="Murdoch R.W."/>
            <person name="Higgins S."/>
            <person name="Loffler F."/>
        </authorList>
    </citation>
    <scope>NUCLEOTIDE SEQUENCE</scope>
</reference>
<organism evidence="2">
    <name type="scientific">bioreactor metagenome</name>
    <dbReference type="NCBI Taxonomy" id="1076179"/>
    <lineage>
        <taxon>unclassified sequences</taxon>
        <taxon>metagenomes</taxon>
        <taxon>ecological metagenomes</taxon>
    </lineage>
</organism>
<comment type="caution">
    <text evidence="2">The sequence shown here is derived from an EMBL/GenBank/DDBJ whole genome shotgun (WGS) entry which is preliminary data.</text>
</comment>
<dbReference type="InterPro" id="IPR026444">
    <property type="entry name" value="Secre_tail"/>
</dbReference>
<proteinExistence type="predicted"/>
<dbReference type="AlphaFoldDB" id="A0A644VP99"/>
<evidence type="ECO:0000259" key="1">
    <source>
        <dbReference type="Pfam" id="PF18962"/>
    </source>
</evidence>
<sequence length="344" mass="39288">MRKIVLIIVFIMIGLQGKSQQVYDTIIYYPPAVLNCPMWMDSSEFLNPNDPSGYYSTLRHYELLGIMCGYNVAPVGFSPTIGPNDTNTLNIRAYAQPYSLDSLAIVIGVAAKITGTMPSMSPNWYYFHLMDSSGVEVAYTQLPPFGSCQTPYPTIFEIVQGKYYFNSQVLLKDFYIAVDMPSEQSYSLGGTPYKFDHTCTFTEDSCLKIDRGCYQYEPPYLLKRGSTQWTRFDQDTIYYYYRKMHIGWFPIILVPRPDSLSLANEIDINNTCNILPNPAKNNIKIISQFKVKDIEIYNISGIKLKTIPINDYEKYIDISDLIQGTYIIKINTPRGIATKKLLVE</sequence>
<dbReference type="NCBIfam" id="TIGR04183">
    <property type="entry name" value="Por_Secre_tail"/>
    <property type="match status" value="1"/>
</dbReference>
<dbReference type="Pfam" id="PF18962">
    <property type="entry name" value="Por_Secre_tail"/>
    <property type="match status" value="1"/>
</dbReference>
<name>A0A644VP99_9ZZZZ</name>
<gene>
    <name evidence="2" type="ORF">SDC9_38381</name>
</gene>
<feature type="domain" description="Secretion system C-terminal sorting" evidence="1">
    <location>
        <begin position="274"/>
        <end position="343"/>
    </location>
</feature>
<evidence type="ECO:0000313" key="2">
    <source>
        <dbReference type="EMBL" id="MPL92283.1"/>
    </source>
</evidence>
<dbReference type="EMBL" id="VSSQ01000353">
    <property type="protein sequence ID" value="MPL92283.1"/>
    <property type="molecule type" value="Genomic_DNA"/>
</dbReference>
<accession>A0A644VP99</accession>
<protein>
    <recommendedName>
        <fullName evidence="1">Secretion system C-terminal sorting domain-containing protein</fullName>
    </recommendedName>
</protein>